<proteinExistence type="predicted"/>
<comment type="caution">
    <text evidence="1">The sequence shown here is derived from an EMBL/GenBank/DDBJ whole genome shotgun (WGS) entry which is preliminary data.</text>
</comment>
<dbReference type="AlphaFoldDB" id="A0A2T5G0F6"/>
<name>A0A2T5G0F6_9SPHN</name>
<keyword evidence="2" id="KW-1185">Reference proteome</keyword>
<organism evidence="1 2">
    <name type="scientific">Sphingomonas oleivorans</name>
    <dbReference type="NCBI Taxonomy" id="1735121"/>
    <lineage>
        <taxon>Bacteria</taxon>
        <taxon>Pseudomonadati</taxon>
        <taxon>Pseudomonadota</taxon>
        <taxon>Alphaproteobacteria</taxon>
        <taxon>Sphingomonadales</taxon>
        <taxon>Sphingomonadaceae</taxon>
        <taxon>Sphingomonas</taxon>
    </lineage>
</organism>
<dbReference type="EMBL" id="NWBU01000005">
    <property type="protein sequence ID" value="PTQ12397.1"/>
    <property type="molecule type" value="Genomic_DNA"/>
</dbReference>
<dbReference type="OrthoDB" id="7508649at2"/>
<dbReference type="Proteomes" id="UP000244162">
    <property type="component" value="Unassembled WGS sequence"/>
</dbReference>
<evidence type="ECO:0000313" key="1">
    <source>
        <dbReference type="EMBL" id="PTQ12397.1"/>
    </source>
</evidence>
<protein>
    <submittedName>
        <fullName evidence="1">Uncharacterized protein</fullName>
    </submittedName>
</protein>
<evidence type="ECO:0000313" key="2">
    <source>
        <dbReference type="Proteomes" id="UP000244162"/>
    </source>
</evidence>
<sequence>MTTAKRADTICFEDVSRVVVYKLDALTTDLICCDIITGSAGAEQVRTVHEEIYGFEALMLRLEKLPGFDRKWREKVILPPFAENRTIAFQRSSAAA</sequence>
<gene>
    <name evidence="1" type="ORF">CLG96_05800</name>
</gene>
<reference evidence="1 2" key="1">
    <citation type="submission" date="2017-09" db="EMBL/GenBank/DDBJ databases">
        <title>Sphingomonas panjinensis sp.nov., isolated from oil-contaminated soil.</title>
        <authorList>
            <person name="Wang L."/>
            <person name="Chen L."/>
        </authorList>
    </citation>
    <scope>NUCLEOTIDE SEQUENCE [LARGE SCALE GENOMIC DNA]</scope>
    <source>
        <strain evidence="1 2">FW-11</strain>
    </source>
</reference>
<accession>A0A2T5G0F6</accession>